<name>M5FNW5_DACPD</name>
<dbReference type="Gene3D" id="3.10.129.10">
    <property type="entry name" value="Hotdog Thioesterase"/>
    <property type="match status" value="1"/>
</dbReference>
<keyword evidence="2" id="KW-0413">Isomerase</keyword>
<dbReference type="AlphaFoldDB" id="M5FNW5"/>
<dbReference type="OrthoDB" id="5538558at2759"/>
<feature type="region of interest" description="Disordered" evidence="1">
    <location>
        <begin position="52"/>
        <end position="71"/>
    </location>
</feature>
<dbReference type="GeneID" id="63685982"/>
<dbReference type="PANTHER" id="PTHR31793">
    <property type="entry name" value="4-HYDROXYBENZOYL-COA THIOESTERASE FAMILY MEMBER"/>
    <property type="match status" value="1"/>
</dbReference>
<dbReference type="EMBL" id="JH795883">
    <property type="protein sequence ID" value="EJT96603.1"/>
    <property type="molecule type" value="Genomic_DNA"/>
</dbReference>
<evidence type="ECO:0000313" key="2">
    <source>
        <dbReference type="EMBL" id="EJT96603.1"/>
    </source>
</evidence>
<gene>
    <name evidence="2" type="ORF">DACRYDRAFT_120030</name>
</gene>
<feature type="region of interest" description="Disordered" evidence="1">
    <location>
        <begin position="77"/>
        <end position="119"/>
    </location>
</feature>
<dbReference type="GO" id="GO:0016853">
    <property type="term" value="F:isomerase activity"/>
    <property type="evidence" value="ECO:0007669"/>
    <property type="project" value="UniProtKB-KW"/>
</dbReference>
<accession>M5FNW5</accession>
<dbReference type="SUPFAM" id="SSF54637">
    <property type="entry name" value="Thioesterase/thiol ester dehydrase-isomerase"/>
    <property type="match status" value="1"/>
</dbReference>
<dbReference type="InterPro" id="IPR050563">
    <property type="entry name" value="4-hydroxybenzoyl-CoA_TE"/>
</dbReference>
<dbReference type="Pfam" id="PF13279">
    <property type="entry name" value="4HBT_2"/>
    <property type="match status" value="1"/>
</dbReference>
<dbReference type="OMA" id="DHDAFQH"/>
<dbReference type="InterPro" id="IPR029069">
    <property type="entry name" value="HotDog_dom_sf"/>
</dbReference>
<evidence type="ECO:0000256" key="1">
    <source>
        <dbReference type="SAM" id="MobiDB-lite"/>
    </source>
</evidence>
<proteinExistence type="predicted"/>
<protein>
    <submittedName>
        <fullName evidence="2">Thioesterase/thiol ester dehydrase-isomerase</fullName>
    </submittedName>
</protein>
<dbReference type="RefSeq" id="XP_040623501.1">
    <property type="nucleotide sequence ID" value="XM_040770920.1"/>
</dbReference>
<reference evidence="2 3" key="1">
    <citation type="journal article" date="2012" name="Science">
        <title>The Paleozoic origin of enzymatic lignin decomposition reconstructed from 31 fungal genomes.</title>
        <authorList>
            <person name="Floudas D."/>
            <person name="Binder M."/>
            <person name="Riley R."/>
            <person name="Barry K."/>
            <person name="Blanchette R.A."/>
            <person name="Henrissat B."/>
            <person name="Martinez A.T."/>
            <person name="Otillar R."/>
            <person name="Spatafora J.W."/>
            <person name="Yadav J.S."/>
            <person name="Aerts A."/>
            <person name="Benoit I."/>
            <person name="Boyd A."/>
            <person name="Carlson A."/>
            <person name="Copeland A."/>
            <person name="Coutinho P.M."/>
            <person name="de Vries R.P."/>
            <person name="Ferreira P."/>
            <person name="Findley K."/>
            <person name="Foster B."/>
            <person name="Gaskell J."/>
            <person name="Glotzer D."/>
            <person name="Gorecki P."/>
            <person name="Heitman J."/>
            <person name="Hesse C."/>
            <person name="Hori C."/>
            <person name="Igarashi K."/>
            <person name="Jurgens J.A."/>
            <person name="Kallen N."/>
            <person name="Kersten P."/>
            <person name="Kohler A."/>
            <person name="Kuees U."/>
            <person name="Kumar T.K.A."/>
            <person name="Kuo A."/>
            <person name="LaButti K."/>
            <person name="Larrondo L.F."/>
            <person name="Lindquist E."/>
            <person name="Ling A."/>
            <person name="Lombard V."/>
            <person name="Lucas S."/>
            <person name="Lundell T."/>
            <person name="Martin R."/>
            <person name="McLaughlin D.J."/>
            <person name="Morgenstern I."/>
            <person name="Morin E."/>
            <person name="Murat C."/>
            <person name="Nagy L.G."/>
            <person name="Nolan M."/>
            <person name="Ohm R.A."/>
            <person name="Patyshakuliyeva A."/>
            <person name="Rokas A."/>
            <person name="Ruiz-Duenas F.J."/>
            <person name="Sabat G."/>
            <person name="Salamov A."/>
            <person name="Samejima M."/>
            <person name="Schmutz J."/>
            <person name="Slot J.C."/>
            <person name="St John F."/>
            <person name="Stenlid J."/>
            <person name="Sun H."/>
            <person name="Sun S."/>
            <person name="Syed K."/>
            <person name="Tsang A."/>
            <person name="Wiebenga A."/>
            <person name="Young D."/>
            <person name="Pisabarro A."/>
            <person name="Eastwood D.C."/>
            <person name="Martin F."/>
            <person name="Cullen D."/>
            <person name="Grigoriev I.V."/>
            <person name="Hibbett D.S."/>
        </authorList>
    </citation>
    <scope>NUCLEOTIDE SEQUENCE [LARGE SCALE GENOMIC DNA]</scope>
    <source>
        <strain evidence="2 3">DJM-731 SS1</strain>
    </source>
</reference>
<dbReference type="Proteomes" id="UP000030653">
    <property type="component" value="Unassembled WGS sequence"/>
</dbReference>
<organism evidence="2 3">
    <name type="scientific">Dacryopinax primogenitus (strain DJM 731)</name>
    <name type="common">Brown rot fungus</name>
    <dbReference type="NCBI Taxonomy" id="1858805"/>
    <lineage>
        <taxon>Eukaryota</taxon>
        <taxon>Fungi</taxon>
        <taxon>Dikarya</taxon>
        <taxon>Basidiomycota</taxon>
        <taxon>Agaricomycotina</taxon>
        <taxon>Dacrymycetes</taxon>
        <taxon>Dacrymycetales</taxon>
        <taxon>Dacrymycetaceae</taxon>
        <taxon>Dacryopinax</taxon>
    </lineage>
</organism>
<dbReference type="CDD" id="cd00586">
    <property type="entry name" value="4HBT"/>
    <property type="match status" value="1"/>
</dbReference>
<dbReference type="PANTHER" id="PTHR31793:SF39">
    <property type="entry name" value="THIOESTERASE_THIOL ESTER DEHYDRASE-ISOMERASE"/>
    <property type="match status" value="1"/>
</dbReference>
<sequence length="292" mass="32878">MAFNLSNRCVHHFGRAITGVHRQFSYSVLRSTDKDHKLHKLYQSFSDPTTPYYMGPGEVGPSDPNDPPIESMTYQEYKEASAPHGRKKEKPPADTAPIGKAHADQAPPQLPPGTRPLSEEERHSLINGQMAGSAAAVLHLKEEGFDLDTAWEQSVAWGDLDSFRHLNNVKYIKYFESGRMRLTQRLGEQIGGTKLARDMMEARGVSIILKSIDVKFKRPVTYPDTLLIAHKPHSFAPTQFTLSCIAYSFTQSAPVCTAEAVCVWYDYDVWKKCIPPPELYDALRTRAPKERD</sequence>
<dbReference type="GO" id="GO:0047617">
    <property type="term" value="F:fatty acyl-CoA hydrolase activity"/>
    <property type="evidence" value="ECO:0007669"/>
    <property type="project" value="TreeGrafter"/>
</dbReference>
<dbReference type="HOGENOM" id="CLU_078553_0_0_1"/>
<keyword evidence="3" id="KW-1185">Reference proteome</keyword>
<evidence type="ECO:0000313" key="3">
    <source>
        <dbReference type="Proteomes" id="UP000030653"/>
    </source>
</evidence>